<feature type="non-terminal residue" evidence="7">
    <location>
        <position position="1"/>
    </location>
</feature>
<proteinExistence type="inferred from homology"/>
<dbReference type="InterPro" id="IPR038085">
    <property type="entry name" value="Rnp2-like_sf"/>
</dbReference>
<dbReference type="GO" id="GO:0005634">
    <property type="term" value="C:nucleus"/>
    <property type="evidence" value="ECO:0007669"/>
    <property type="project" value="UniProtKB-SubCell"/>
</dbReference>
<dbReference type="AlphaFoldDB" id="A0AA88XX02"/>
<reference evidence="7" key="1">
    <citation type="submission" date="2019-08" db="EMBL/GenBank/DDBJ databases">
        <title>The improved chromosome-level genome for the pearl oyster Pinctada fucata martensii using PacBio sequencing and Hi-C.</title>
        <authorList>
            <person name="Zheng Z."/>
        </authorList>
    </citation>
    <scope>NUCLEOTIDE SEQUENCE</scope>
    <source>
        <strain evidence="7">ZZ-2019</strain>
        <tissue evidence="7">Adductor muscle</tissue>
    </source>
</reference>
<dbReference type="GO" id="GO:0001682">
    <property type="term" value="P:tRNA 5'-leader removal"/>
    <property type="evidence" value="ECO:0007669"/>
    <property type="project" value="InterPro"/>
</dbReference>
<dbReference type="Pfam" id="PF01900">
    <property type="entry name" value="RNase_P_Rpp14"/>
    <property type="match status" value="1"/>
</dbReference>
<dbReference type="PANTHER" id="PTHR48414:SF1">
    <property type="entry name" value="POP5 HOMOLOG, RIBONUCLEASE P_MRP SUBUNIT"/>
    <property type="match status" value="1"/>
</dbReference>
<sequence length="134" mass="15440">RYLVCKIEFADGKRAQREINSHEIFRQIKEAIKQAHGEYGLGVLLSSYKVNFLSKPSILIIRAARDHYRLLQSALFFVKKVGKYDAILNTIHIGGTIRTCQKFYIDYMRKELPSLLAECKTEGKSSLVPDNYLK</sequence>
<evidence type="ECO:0000256" key="4">
    <source>
        <dbReference type="ARBA" id="ARBA00022694"/>
    </source>
</evidence>
<dbReference type="GO" id="GO:0030677">
    <property type="term" value="C:ribonuclease P complex"/>
    <property type="evidence" value="ECO:0007669"/>
    <property type="project" value="InterPro"/>
</dbReference>
<accession>A0AA88XX02</accession>
<comment type="similarity">
    <text evidence="2">Belongs to the eukaryotic/archaeal RNase P protein component 2 family.</text>
</comment>
<gene>
    <name evidence="7" type="ORF">FSP39_016739</name>
</gene>
<dbReference type="PIRSF" id="PIRSF023803">
    <property type="entry name" value="Ribonuclease_P_prd"/>
    <property type="match status" value="1"/>
</dbReference>
<evidence type="ECO:0000256" key="3">
    <source>
        <dbReference type="ARBA" id="ARBA00022552"/>
    </source>
</evidence>
<keyword evidence="3" id="KW-0698">rRNA processing</keyword>
<keyword evidence="4" id="KW-0819">tRNA processing</keyword>
<evidence type="ECO:0000313" key="7">
    <source>
        <dbReference type="EMBL" id="KAK3093523.1"/>
    </source>
</evidence>
<dbReference type="SUPFAM" id="SSF160350">
    <property type="entry name" value="Rnp2-like"/>
    <property type="match status" value="1"/>
</dbReference>
<dbReference type="PANTHER" id="PTHR48414">
    <property type="entry name" value="POP5 HOMOLOG, RIBONUCLEASE P_MRP SUBUNIT"/>
    <property type="match status" value="1"/>
</dbReference>
<evidence type="ECO:0000256" key="5">
    <source>
        <dbReference type="ARBA" id="ARBA00023242"/>
    </source>
</evidence>
<evidence type="ECO:0000256" key="1">
    <source>
        <dbReference type="ARBA" id="ARBA00004123"/>
    </source>
</evidence>
<evidence type="ECO:0000313" key="8">
    <source>
        <dbReference type="Proteomes" id="UP001186944"/>
    </source>
</evidence>
<dbReference type="Gene3D" id="3.30.70.3250">
    <property type="entry name" value="Ribonuclease P, Pop5 subunit"/>
    <property type="match status" value="1"/>
</dbReference>
<evidence type="ECO:0000256" key="6">
    <source>
        <dbReference type="ARBA" id="ARBA00044198"/>
    </source>
</evidence>
<dbReference type="Proteomes" id="UP001186944">
    <property type="component" value="Unassembled WGS sequence"/>
</dbReference>
<keyword evidence="8" id="KW-1185">Reference proteome</keyword>
<name>A0AA88XX02_PINIB</name>
<dbReference type="InterPro" id="IPR002759">
    <property type="entry name" value="Pop5/Rpp14/Rnp2-like"/>
</dbReference>
<dbReference type="GO" id="GO:0033204">
    <property type="term" value="F:ribonuclease P RNA binding"/>
    <property type="evidence" value="ECO:0007669"/>
    <property type="project" value="InterPro"/>
</dbReference>
<comment type="subcellular location">
    <subcellularLocation>
        <location evidence="1">Nucleus</location>
    </subcellularLocation>
</comment>
<comment type="caution">
    <text evidence="7">The sequence shown here is derived from an EMBL/GenBank/DDBJ whole genome shotgun (WGS) entry which is preliminary data.</text>
</comment>
<evidence type="ECO:0000256" key="2">
    <source>
        <dbReference type="ARBA" id="ARBA00010800"/>
    </source>
</evidence>
<dbReference type="GO" id="GO:0006364">
    <property type="term" value="P:rRNA processing"/>
    <property type="evidence" value="ECO:0007669"/>
    <property type="project" value="UniProtKB-KW"/>
</dbReference>
<keyword evidence="5" id="KW-0539">Nucleus</keyword>
<organism evidence="7 8">
    <name type="scientific">Pinctada imbricata</name>
    <name type="common">Atlantic pearl-oyster</name>
    <name type="synonym">Pinctada martensii</name>
    <dbReference type="NCBI Taxonomy" id="66713"/>
    <lineage>
        <taxon>Eukaryota</taxon>
        <taxon>Metazoa</taxon>
        <taxon>Spiralia</taxon>
        <taxon>Lophotrochozoa</taxon>
        <taxon>Mollusca</taxon>
        <taxon>Bivalvia</taxon>
        <taxon>Autobranchia</taxon>
        <taxon>Pteriomorphia</taxon>
        <taxon>Pterioida</taxon>
        <taxon>Pterioidea</taxon>
        <taxon>Pteriidae</taxon>
        <taxon>Pinctada</taxon>
    </lineage>
</organism>
<dbReference type="EMBL" id="VSWD01000009">
    <property type="protein sequence ID" value="KAK3093523.1"/>
    <property type="molecule type" value="Genomic_DNA"/>
</dbReference>
<protein>
    <recommendedName>
        <fullName evidence="6">Ribonuclease P/MRP protein subunit POP5</fullName>
    </recommendedName>
</protein>
<dbReference type="InterPro" id="IPR016819">
    <property type="entry name" value="RNase_P/MRP_POP5"/>
</dbReference>